<feature type="domain" description="HTH araC/xylS-type" evidence="4">
    <location>
        <begin position="218"/>
        <end position="319"/>
    </location>
</feature>
<evidence type="ECO:0000256" key="1">
    <source>
        <dbReference type="ARBA" id="ARBA00023015"/>
    </source>
</evidence>
<evidence type="ECO:0000313" key="5">
    <source>
        <dbReference type="EMBL" id="GAA1305079.1"/>
    </source>
</evidence>
<dbReference type="InterPro" id="IPR018062">
    <property type="entry name" value="HTH_AraC-typ_CS"/>
</dbReference>
<keyword evidence="2" id="KW-0238">DNA-binding</keyword>
<evidence type="ECO:0000313" key="6">
    <source>
        <dbReference type="Proteomes" id="UP001500282"/>
    </source>
</evidence>
<gene>
    <name evidence="5" type="ORF">GCM10009579_88570</name>
</gene>
<organism evidence="5 6">
    <name type="scientific">Streptomyces javensis</name>
    <dbReference type="NCBI Taxonomy" id="114698"/>
    <lineage>
        <taxon>Bacteria</taxon>
        <taxon>Bacillati</taxon>
        <taxon>Actinomycetota</taxon>
        <taxon>Actinomycetes</taxon>
        <taxon>Kitasatosporales</taxon>
        <taxon>Streptomycetaceae</taxon>
        <taxon>Streptomyces</taxon>
        <taxon>Streptomyces violaceusniger group</taxon>
    </lineage>
</organism>
<dbReference type="SMART" id="SM00342">
    <property type="entry name" value="HTH_ARAC"/>
    <property type="match status" value="1"/>
</dbReference>
<sequence length="331" mass="37240">MFETVLRSEAVPPVDRFGYWREHLARTSLPVELSSDHTDAFWMEQRLLRLGAAHVVLSSFDSLIFQRTEKLIAQADPESFRLLLPLDGTIHSFHHRDQVTACRPWELISLDSSRPFKIRSAPHRSVVVGIEIPKALVSLPRAQTNRVIQRPMSGREGIGALLTGFATQLAASDVSQYAFSDGPRLELVVADLVSALFASASDADAPLPPETKRRALTQSIRAFIQRNLRDSQLTPSTIAAAHQISVSYLHRLFHEEGITVAGWIRRQRLERVCHDLADPLLQGLSIYQIAVRCGFTSYAPFSRMFRSVYGIPPKDYRQQAVLRNDHGIRGR</sequence>
<keyword evidence="3" id="KW-0804">Transcription</keyword>
<dbReference type="EMBL" id="BAAAIH010000117">
    <property type="protein sequence ID" value="GAA1305079.1"/>
    <property type="molecule type" value="Genomic_DNA"/>
</dbReference>
<dbReference type="InterPro" id="IPR020449">
    <property type="entry name" value="Tscrpt_reg_AraC-type_HTH"/>
</dbReference>
<reference evidence="5 6" key="1">
    <citation type="journal article" date="2019" name="Int. J. Syst. Evol. Microbiol.">
        <title>The Global Catalogue of Microorganisms (GCM) 10K type strain sequencing project: providing services to taxonomists for standard genome sequencing and annotation.</title>
        <authorList>
            <consortium name="The Broad Institute Genomics Platform"/>
            <consortium name="The Broad Institute Genome Sequencing Center for Infectious Disease"/>
            <person name="Wu L."/>
            <person name="Ma J."/>
        </authorList>
    </citation>
    <scope>NUCLEOTIDE SEQUENCE [LARGE SCALE GENOMIC DNA]</scope>
    <source>
        <strain evidence="5 6">JCM 11448</strain>
    </source>
</reference>
<keyword evidence="1" id="KW-0805">Transcription regulation</keyword>
<dbReference type="InterPro" id="IPR035418">
    <property type="entry name" value="AraC-bd_2"/>
</dbReference>
<dbReference type="PANTHER" id="PTHR43280:SF31">
    <property type="entry name" value="TRANSCRIPTIONAL REGULATORY PROTEIN"/>
    <property type="match status" value="1"/>
</dbReference>
<proteinExistence type="predicted"/>
<dbReference type="SUPFAM" id="SSF46689">
    <property type="entry name" value="Homeodomain-like"/>
    <property type="match status" value="1"/>
</dbReference>
<evidence type="ECO:0000256" key="3">
    <source>
        <dbReference type="ARBA" id="ARBA00023163"/>
    </source>
</evidence>
<dbReference type="PROSITE" id="PS00041">
    <property type="entry name" value="HTH_ARAC_FAMILY_1"/>
    <property type="match status" value="1"/>
</dbReference>
<accession>A0ABN1XL92</accession>
<dbReference type="PROSITE" id="PS01124">
    <property type="entry name" value="HTH_ARAC_FAMILY_2"/>
    <property type="match status" value="1"/>
</dbReference>
<dbReference type="InterPro" id="IPR009057">
    <property type="entry name" value="Homeodomain-like_sf"/>
</dbReference>
<dbReference type="Pfam" id="PF12833">
    <property type="entry name" value="HTH_18"/>
    <property type="match status" value="1"/>
</dbReference>
<dbReference type="PANTHER" id="PTHR43280">
    <property type="entry name" value="ARAC-FAMILY TRANSCRIPTIONAL REGULATOR"/>
    <property type="match status" value="1"/>
</dbReference>
<comment type="caution">
    <text evidence="5">The sequence shown here is derived from an EMBL/GenBank/DDBJ whole genome shotgun (WGS) entry which is preliminary data.</text>
</comment>
<dbReference type="PRINTS" id="PR00032">
    <property type="entry name" value="HTHARAC"/>
</dbReference>
<evidence type="ECO:0000259" key="4">
    <source>
        <dbReference type="PROSITE" id="PS01124"/>
    </source>
</evidence>
<keyword evidence="6" id="KW-1185">Reference proteome</keyword>
<protein>
    <submittedName>
        <fullName evidence="5">Helix-turn-helix domain-containing protein</fullName>
    </submittedName>
</protein>
<dbReference type="Pfam" id="PF14525">
    <property type="entry name" value="AraC_binding_2"/>
    <property type="match status" value="1"/>
</dbReference>
<name>A0ABN1XL92_9ACTN</name>
<dbReference type="InterPro" id="IPR018060">
    <property type="entry name" value="HTH_AraC"/>
</dbReference>
<dbReference type="Proteomes" id="UP001500282">
    <property type="component" value="Unassembled WGS sequence"/>
</dbReference>
<dbReference type="Gene3D" id="1.10.10.60">
    <property type="entry name" value="Homeodomain-like"/>
    <property type="match status" value="1"/>
</dbReference>
<evidence type="ECO:0000256" key="2">
    <source>
        <dbReference type="ARBA" id="ARBA00023125"/>
    </source>
</evidence>